<reference evidence="1" key="2">
    <citation type="submission" date="2025-08" db="UniProtKB">
        <authorList>
            <consortium name="Ensembl"/>
        </authorList>
    </citation>
    <scope>IDENTIFICATION</scope>
</reference>
<proteinExistence type="predicted"/>
<keyword evidence="2" id="KW-1185">Reference proteome</keyword>
<name>A0A8C3GJZ7_CAIMO</name>
<reference evidence="1" key="3">
    <citation type="submission" date="2025-09" db="UniProtKB">
        <authorList>
            <consortium name="Ensembl"/>
        </authorList>
    </citation>
    <scope>IDENTIFICATION</scope>
</reference>
<accession>A0A8C3GJZ7</accession>
<protein>
    <submittedName>
        <fullName evidence="1">Uncharacterized protein</fullName>
    </submittedName>
</protein>
<evidence type="ECO:0000313" key="1">
    <source>
        <dbReference type="Ensembl" id="ENSCMMP00000015203.1"/>
    </source>
</evidence>
<dbReference type="AlphaFoldDB" id="A0A8C3GJZ7"/>
<dbReference type="Ensembl" id="ENSCMMT00000016729.1">
    <property type="protein sequence ID" value="ENSCMMP00000015203.1"/>
    <property type="gene ID" value="ENSCMMG00000009657.1"/>
</dbReference>
<reference evidence="1" key="1">
    <citation type="submission" date="2018-09" db="EMBL/GenBank/DDBJ databases">
        <title>Common duck and Muscovy duck high density SNP chip.</title>
        <authorList>
            <person name="Vignal A."/>
            <person name="Thebault N."/>
            <person name="Warren W.C."/>
        </authorList>
    </citation>
    <scope>NUCLEOTIDE SEQUENCE [LARGE SCALE GENOMIC DNA]</scope>
</reference>
<evidence type="ECO:0000313" key="2">
    <source>
        <dbReference type="Proteomes" id="UP000694556"/>
    </source>
</evidence>
<dbReference type="Proteomes" id="UP000694556">
    <property type="component" value="Chromosome 21"/>
</dbReference>
<organism evidence="1 2">
    <name type="scientific">Cairina moschata</name>
    <name type="common">Muscovy duck</name>
    <dbReference type="NCBI Taxonomy" id="8855"/>
    <lineage>
        <taxon>Eukaryota</taxon>
        <taxon>Metazoa</taxon>
        <taxon>Chordata</taxon>
        <taxon>Craniata</taxon>
        <taxon>Vertebrata</taxon>
        <taxon>Euteleostomi</taxon>
        <taxon>Archelosauria</taxon>
        <taxon>Archosauria</taxon>
        <taxon>Dinosauria</taxon>
        <taxon>Saurischia</taxon>
        <taxon>Theropoda</taxon>
        <taxon>Coelurosauria</taxon>
        <taxon>Aves</taxon>
        <taxon>Neognathae</taxon>
        <taxon>Galloanserae</taxon>
        <taxon>Anseriformes</taxon>
        <taxon>Anatidae</taxon>
        <taxon>Anatinae</taxon>
        <taxon>Cairina</taxon>
    </lineage>
</organism>
<sequence>MTKSKTYIIHNQSCISHSYESLNNNRISSFGGNTMVLALHFAFCFNEKK</sequence>